<gene>
    <name evidence="1" type="ordered locus">Desti_3280</name>
</gene>
<dbReference type="AlphaFoldDB" id="I4C8P7"/>
<name>I4C8P7_DESTA</name>
<reference evidence="2" key="1">
    <citation type="submission" date="2012-06" db="EMBL/GenBank/DDBJ databases">
        <title>Complete sequence of chromosome of Desulfomonile tiedjei DSM 6799.</title>
        <authorList>
            <person name="Lucas S."/>
            <person name="Copeland A."/>
            <person name="Lapidus A."/>
            <person name="Glavina del Rio T."/>
            <person name="Dalin E."/>
            <person name="Tice H."/>
            <person name="Bruce D."/>
            <person name="Goodwin L."/>
            <person name="Pitluck S."/>
            <person name="Peters L."/>
            <person name="Ovchinnikova G."/>
            <person name="Zeytun A."/>
            <person name="Lu M."/>
            <person name="Kyrpides N."/>
            <person name="Mavromatis K."/>
            <person name="Ivanova N."/>
            <person name="Brettin T."/>
            <person name="Detter J.C."/>
            <person name="Han C."/>
            <person name="Larimer F."/>
            <person name="Land M."/>
            <person name="Hauser L."/>
            <person name="Markowitz V."/>
            <person name="Cheng J.-F."/>
            <person name="Hugenholtz P."/>
            <person name="Woyke T."/>
            <person name="Wu D."/>
            <person name="Spring S."/>
            <person name="Schroeder M."/>
            <person name="Brambilla E."/>
            <person name="Klenk H.-P."/>
            <person name="Eisen J.A."/>
        </authorList>
    </citation>
    <scope>NUCLEOTIDE SEQUENCE [LARGE SCALE GENOMIC DNA]</scope>
    <source>
        <strain evidence="2">ATCC 49306 / DSM 6799 / DCB-1</strain>
    </source>
</reference>
<evidence type="ECO:0000313" key="2">
    <source>
        <dbReference type="Proteomes" id="UP000006055"/>
    </source>
</evidence>
<dbReference type="Proteomes" id="UP000006055">
    <property type="component" value="Chromosome"/>
</dbReference>
<keyword evidence="2" id="KW-1185">Reference proteome</keyword>
<accession>I4C8P7</accession>
<protein>
    <submittedName>
        <fullName evidence="1">Uncharacterized protein</fullName>
    </submittedName>
</protein>
<organism evidence="1 2">
    <name type="scientific">Desulfomonile tiedjei (strain ATCC 49306 / DSM 6799 / DCB-1)</name>
    <dbReference type="NCBI Taxonomy" id="706587"/>
    <lineage>
        <taxon>Bacteria</taxon>
        <taxon>Pseudomonadati</taxon>
        <taxon>Thermodesulfobacteriota</taxon>
        <taxon>Desulfomonilia</taxon>
        <taxon>Desulfomonilales</taxon>
        <taxon>Desulfomonilaceae</taxon>
        <taxon>Desulfomonile</taxon>
    </lineage>
</organism>
<dbReference type="EMBL" id="CP003360">
    <property type="protein sequence ID" value="AFM25938.1"/>
    <property type="molecule type" value="Genomic_DNA"/>
</dbReference>
<dbReference type="KEGG" id="dti:Desti_3280"/>
<dbReference type="HOGENOM" id="CLU_3327223_0_0_7"/>
<sequence length="38" mass="4275">MVKLQLFAGAIMMGIVDGEKENLKISIWRGLRQTSLNL</sequence>
<evidence type="ECO:0000313" key="1">
    <source>
        <dbReference type="EMBL" id="AFM25938.1"/>
    </source>
</evidence>
<proteinExistence type="predicted"/>